<proteinExistence type="predicted"/>
<organism evidence="2">
    <name type="scientific">freshwater metagenome</name>
    <dbReference type="NCBI Taxonomy" id="449393"/>
    <lineage>
        <taxon>unclassified sequences</taxon>
        <taxon>metagenomes</taxon>
        <taxon>ecological metagenomes</taxon>
    </lineage>
</organism>
<dbReference type="EMBL" id="CAEZUL010000052">
    <property type="protein sequence ID" value="CAB4598702.1"/>
    <property type="molecule type" value="Genomic_DNA"/>
</dbReference>
<gene>
    <name evidence="1" type="ORF">UFOPK1808_00613</name>
    <name evidence="2" type="ORF">UFOPK1889_00037</name>
</gene>
<evidence type="ECO:0000313" key="1">
    <source>
        <dbReference type="EMBL" id="CAB4598702.1"/>
    </source>
</evidence>
<dbReference type="AlphaFoldDB" id="A0A6J6H170"/>
<name>A0A6J6H170_9ZZZZ</name>
<dbReference type="EMBL" id="CAEZUZ010000003">
    <property type="protein sequence ID" value="CAB4606886.1"/>
    <property type="molecule type" value="Genomic_DNA"/>
</dbReference>
<sequence length="205" mass="22826">MTMFVSCSSQASIVTTTAPSTTVSSVRTTVPYKPGAAMKAWNSWVRSFEVVDVSAISKSECGVYAMLITEGSLTFYDWDGKQWADISDQLNGGRGLDPLKVYSYDFTNDGILDFFVTYGDNRNKGGKLYGSFFAFPWSGPDHCKWSWLDIDNGRDIVKEIESPEVDQRDGVVYASGYQSGRWTTYGAVKYLPSSGSFVFQEVFKK</sequence>
<evidence type="ECO:0000313" key="2">
    <source>
        <dbReference type="EMBL" id="CAB4606886.1"/>
    </source>
</evidence>
<reference evidence="2" key="1">
    <citation type="submission" date="2020-05" db="EMBL/GenBank/DDBJ databases">
        <authorList>
            <person name="Chiriac C."/>
            <person name="Salcher M."/>
            <person name="Ghai R."/>
            <person name="Kavagutti S V."/>
        </authorList>
    </citation>
    <scope>NUCLEOTIDE SEQUENCE</scope>
</reference>
<protein>
    <submittedName>
        <fullName evidence="2">Unannotated protein</fullName>
    </submittedName>
</protein>
<accession>A0A6J6H170</accession>